<organism evidence="1 2">
    <name type="scientific">Theobroma cacao</name>
    <name type="common">Cacao</name>
    <name type="synonym">Cocoa</name>
    <dbReference type="NCBI Taxonomy" id="3641"/>
    <lineage>
        <taxon>Eukaryota</taxon>
        <taxon>Viridiplantae</taxon>
        <taxon>Streptophyta</taxon>
        <taxon>Embryophyta</taxon>
        <taxon>Tracheophyta</taxon>
        <taxon>Spermatophyta</taxon>
        <taxon>Magnoliopsida</taxon>
        <taxon>eudicotyledons</taxon>
        <taxon>Gunneridae</taxon>
        <taxon>Pentapetalae</taxon>
        <taxon>rosids</taxon>
        <taxon>malvids</taxon>
        <taxon>Malvales</taxon>
        <taxon>Malvaceae</taxon>
        <taxon>Byttnerioideae</taxon>
        <taxon>Theobroma</taxon>
    </lineage>
</organism>
<gene>
    <name evidence="1" type="ORF">TCM_019990</name>
</gene>
<proteinExistence type="predicted"/>
<dbReference type="Proteomes" id="UP000026915">
    <property type="component" value="Chromosome 4"/>
</dbReference>
<accession>A0A061EIY4</accession>
<dbReference type="InParanoid" id="A0A061EIY4"/>
<evidence type="ECO:0000313" key="1">
    <source>
        <dbReference type="EMBL" id="EOY04816.1"/>
    </source>
</evidence>
<name>A0A061EIY4_THECC</name>
<dbReference type="HOGENOM" id="CLU_935107_0_0_1"/>
<sequence>MVLGNLQQLLEPLGCAGDRNRPINPGIKIIILRSIEQFLKRWRRKILDRNFVPLCLFAHVHRYVTSWSLDGFGVLSLRQPTVGQLGLAQGYGSLNNRREKGGLALAYLARIRLLILSWKAYFNSINFLGYANKEPRKSKVCQQFREDYALYKIMTPKFELKEFGMVIGSGIDKDRIPGIDIALNDGDKLCWSWGACHQNSWSCPRPYQLLFPWFWSHIYWRYLFVLAYHAASFWKEPLSRFRRSLIIPFGQLGKLESTKGSTNYRFRGKLGPRLNRTHMLAFLVVENYNMGLKNDGLE</sequence>
<dbReference type="EMBL" id="CM001882">
    <property type="protein sequence ID" value="EOY04816.1"/>
    <property type="molecule type" value="Genomic_DNA"/>
</dbReference>
<keyword evidence="2" id="KW-1185">Reference proteome</keyword>
<evidence type="ECO:0000313" key="2">
    <source>
        <dbReference type="Proteomes" id="UP000026915"/>
    </source>
</evidence>
<protein>
    <submittedName>
        <fullName evidence="1">Uncharacterized protein</fullName>
    </submittedName>
</protein>
<dbReference type="Gramene" id="EOY04816">
    <property type="protein sequence ID" value="EOY04816"/>
    <property type="gene ID" value="TCM_019990"/>
</dbReference>
<dbReference type="AlphaFoldDB" id="A0A061EIY4"/>
<reference evidence="1 2" key="1">
    <citation type="journal article" date="2013" name="Genome Biol.">
        <title>The genome sequence of the most widely cultivated cacao type and its use to identify candidate genes regulating pod color.</title>
        <authorList>
            <person name="Motamayor J.C."/>
            <person name="Mockaitis K."/>
            <person name="Schmutz J."/>
            <person name="Haiminen N."/>
            <person name="Iii D.L."/>
            <person name="Cornejo O."/>
            <person name="Findley S.D."/>
            <person name="Zheng P."/>
            <person name="Utro F."/>
            <person name="Royaert S."/>
            <person name="Saski C."/>
            <person name="Jenkins J."/>
            <person name="Podicheti R."/>
            <person name="Zhao M."/>
            <person name="Scheffler B.E."/>
            <person name="Stack J.C."/>
            <person name="Feltus F.A."/>
            <person name="Mustiga G.M."/>
            <person name="Amores F."/>
            <person name="Phillips W."/>
            <person name="Marelli J.P."/>
            <person name="May G.D."/>
            <person name="Shapiro H."/>
            <person name="Ma J."/>
            <person name="Bustamante C.D."/>
            <person name="Schnell R.J."/>
            <person name="Main D."/>
            <person name="Gilbert D."/>
            <person name="Parida L."/>
            <person name="Kuhn D.N."/>
        </authorList>
    </citation>
    <scope>NUCLEOTIDE SEQUENCE [LARGE SCALE GENOMIC DNA]</scope>
    <source>
        <strain evidence="2">cv. Matina 1-6</strain>
    </source>
</reference>